<dbReference type="RefSeq" id="WP_098177627.1">
    <property type="nucleotide sequence ID" value="NZ_CP050509.1"/>
</dbReference>
<proteinExistence type="predicted"/>
<gene>
    <name evidence="1" type="ORF">CN689_23745</name>
</gene>
<accession>A0AAX0RXA6</accession>
<dbReference type="Proteomes" id="UP000220106">
    <property type="component" value="Unassembled WGS sequence"/>
</dbReference>
<evidence type="ECO:0000313" key="2">
    <source>
        <dbReference type="Proteomes" id="UP000220106"/>
    </source>
</evidence>
<dbReference type="AlphaFoldDB" id="A0AAX0RXA6"/>
<protein>
    <submittedName>
        <fullName evidence="1">Uncharacterized protein</fullName>
    </submittedName>
</protein>
<reference evidence="1 2" key="1">
    <citation type="submission" date="2017-09" db="EMBL/GenBank/DDBJ databases">
        <title>Large-scale bioinformatics analysis of Bacillus genomes uncovers conserved roles of natural products in bacterial physiology.</title>
        <authorList>
            <consortium name="Agbiome Team Llc"/>
            <person name="Bleich R.M."/>
            <person name="Kirk G.J."/>
            <person name="Santa Maria K.C."/>
            <person name="Allen S.E."/>
            <person name="Farag S."/>
            <person name="Shank E.A."/>
            <person name="Bowers A."/>
        </authorList>
    </citation>
    <scope>NUCLEOTIDE SEQUENCE [LARGE SCALE GENOMIC DNA]</scope>
    <source>
        <strain evidence="1 2">AFS003229</strain>
    </source>
</reference>
<name>A0AAX0RXA6_9BACI</name>
<organism evidence="1 2">
    <name type="scientific">Peribacillus butanolivorans</name>
    <dbReference type="NCBI Taxonomy" id="421767"/>
    <lineage>
        <taxon>Bacteria</taxon>
        <taxon>Bacillati</taxon>
        <taxon>Bacillota</taxon>
        <taxon>Bacilli</taxon>
        <taxon>Bacillales</taxon>
        <taxon>Bacillaceae</taxon>
        <taxon>Peribacillus</taxon>
    </lineage>
</organism>
<evidence type="ECO:0000313" key="1">
    <source>
        <dbReference type="EMBL" id="PEJ27323.1"/>
    </source>
</evidence>
<comment type="caution">
    <text evidence="1">The sequence shown here is derived from an EMBL/GenBank/DDBJ whole genome shotgun (WGS) entry which is preliminary data.</text>
</comment>
<dbReference type="EMBL" id="NUEQ01000101">
    <property type="protein sequence ID" value="PEJ27323.1"/>
    <property type="molecule type" value="Genomic_DNA"/>
</dbReference>
<sequence length="72" mass="8129">MSKTKKILLSLLGIFLIILAGAAILMISFTQRMKAFVHKIIAKEIKNPFISKKPTSFKEVGVFKFIFKKASK</sequence>